<dbReference type="Proteomes" id="UP000886845">
    <property type="component" value="Unassembled WGS sequence"/>
</dbReference>
<name>A0A9D1T3N8_9BACT</name>
<protein>
    <submittedName>
        <fullName evidence="1">Uncharacterized protein</fullName>
    </submittedName>
</protein>
<reference evidence="1" key="2">
    <citation type="journal article" date="2021" name="PeerJ">
        <title>Extensive microbial diversity within the chicken gut microbiome revealed by metagenomics and culture.</title>
        <authorList>
            <person name="Gilroy R."/>
            <person name="Ravi A."/>
            <person name="Getino M."/>
            <person name="Pursley I."/>
            <person name="Horton D.L."/>
            <person name="Alikhan N.F."/>
            <person name="Baker D."/>
            <person name="Gharbi K."/>
            <person name="Hall N."/>
            <person name="Watson M."/>
            <person name="Adriaenssens E.M."/>
            <person name="Foster-Nyarko E."/>
            <person name="Jarju S."/>
            <person name="Secka A."/>
            <person name="Antonio M."/>
            <person name="Oren A."/>
            <person name="Chaudhuri R.R."/>
            <person name="La Ragione R."/>
            <person name="Hildebrand F."/>
            <person name="Pallen M.J."/>
        </authorList>
    </citation>
    <scope>NUCLEOTIDE SEQUENCE</scope>
    <source>
        <strain evidence="1">35461</strain>
    </source>
</reference>
<proteinExistence type="predicted"/>
<organism evidence="1 2">
    <name type="scientific">Candidatus Spyradenecus faecavium</name>
    <dbReference type="NCBI Taxonomy" id="2840947"/>
    <lineage>
        <taxon>Bacteria</taxon>
        <taxon>Pseudomonadati</taxon>
        <taxon>Lentisphaerota</taxon>
        <taxon>Lentisphaeria</taxon>
        <taxon>Lentisphaerales</taxon>
        <taxon>Lentisphaeraceae</taxon>
        <taxon>Lentisphaeraceae incertae sedis</taxon>
        <taxon>Candidatus Spyradenecus</taxon>
    </lineage>
</organism>
<dbReference type="EMBL" id="DVOR01000232">
    <property type="protein sequence ID" value="HIV09914.1"/>
    <property type="molecule type" value="Genomic_DNA"/>
</dbReference>
<dbReference type="AlphaFoldDB" id="A0A9D1T3N8"/>
<comment type="caution">
    <text evidence="1">The sequence shown here is derived from an EMBL/GenBank/DDBJ whole genome shotgun (WGS) entry which is preliminary data.</text>
</comment>
<sequence length="64" mass="7195">MAMTVFGLTVGTAAFAARGTASVTRVTDHDIRSEYHGVLLAFAYYNYRHNNPLSGRWLGRDFDR</sequence>
<reference evidence="1" key="1">
    <citation type="submission" date="2020-10" db="EMBL/GenBank/DDBJ databases">
        <authorList>
            <person name="Gilroy R."/>
        </authorList>
    </citation>
    <scope>NUCLEOTIDE SEQUENCE</scope>
    <source>
        <strain evidence="1">35461</strain>
    </source>
</reference>
<evidence type="ECO:0000313" key="2">
    <source>
        <dbReference type="Proteomes" id="UP000886845"/>
    </source>
</evidence>
<gene>
    <name evidence="1" type="ORF">IAC79_07370</name>
</gene>
<accession>A0A9D1T3N8</accession>
<evidence type="ECO:0000313" key="1">
    <source>
        <dbReference type="EMBL" id="HIV09914.1"/>
    </source>
</evidence>